<keyword evidence="1" id="KW-0472">Membrane</keyword>
<protein>
    <submittedName>
        <fullName evidence="2">Putative transmembrane protein</fullName>
    </submittedName>
</protein>
<evidence type="ECO:0000313" key="2">
    <source>
        <dbReference type="EMBL" id="AJG21335.1"/>
    </source>
</evidence>
<evidence type="ECO:0000313" key="3">
    <source>
        <dbReference type="Proteomes" id="UP000031843"/>
    </source>
</evidence>
<sequence length="454" mass="47765">MAAFRTAAGRALPMLMAALLPSLLSSLLLPLPARAERFALATDRDAAYYAVTLDADVYAHSTRPGLADLRVRNGTGELLPYALDLPPEPAAEVRTLRDVPWFALPAAQSRQSAPMGVVIGADGALRAATAPPAAGTAGAWLLDLSQLRDDAGAVVIGLPDGDYQGRVDVASSDDLQHWQAAGGAQLLRLSREGSTLSQDRIALGRLRVRYLRLQWQGAPPVPARVQVETVAASLPSPLALQWRDGIVASQAQPGGDYLFDSGGRFPAERVRIRLPQANTVVQATLWSRPDAQAAWRMVSSAQLYRLSGTAGTEQESAQLAIGRNTDRLWRLSVDARAGGLGAGMPVLALGWRPAVVTFVARGARPFSLAVGEPAGAVQEPGAVARAELLAGPAPAIADARIAGMTASPPASVPSDTQRNRRLILWGALLLAVGVLGLMAWRLLRVLGAPQAPPD</sequence>
<dbReference type="RefSeq" id="WP_082054945.1">
    <property type="nucleotide sequence ID" value="NZ_CP010536.1"/>
</dbReference>
<accession>A0A0C4YF03</accession>
<keyword evidence="3" id="KW-1185">Reference proteome</keyword>
<reference evidence="2 3" key="1">
    <citation type="journal article" date="2015" name="Genome Announc.">
        <title>Complete Genome Sequence of Cupriavidus basilensis 4G11, Isolated from the Oak Ridge Field Research Center Site.</title>
        <authorList>
            <person name="Ray J."/>
            <person name="Waters R.J."/>
            <person name="Skerker J.M."/>
            <person name="Kuehl J.V."/>
            <person name="Price M.N."/>
            <person name="Huang J."/>
            <person name="Chakraborty R."/>
            <person name="Arkin A.P."/>
            <person name="Deutschbauer A."/>
        </authorList>
    </citation>
    <scope>NUCLEOTIDE SEQUENCE [LARGE SCALE GENOMIC DNA]</scope>
    <source>
        <strain evidence="2">4G11</strain>
    </source>
</reference>
<proteinExistence type="predicted"/>
<gene>
    <name evidence="2" type="ORF">RR42_m3985</name>
</gene>
<dbReference type="InterPro" id="IPR025060">
    <property type="entry name" value="DUF3999"/>
</dbReference>
<keyword evidence="1 2" id="KW-0812">Transmembrane</keyword>
<dbReference type="Pfam" id="PF13163">
    <property type="entry name" value="DUF3999"/>
    <property type="match status" value="1"/>
</dbReference>
<dbReference type="AlphaFoldDB" id="A0A0C4YF03"/>
<evidence type="ECO:0000256" key="1">
    <source>
        <dbReference type="SAM" id="Phobius"/>
    </source>
</evidence>
<keyword evidence="1" id="KW-1133">Transmembrane helix</keyword>
<dbReference type="STRING" id="68895.RR42_m3985"/>
<feature type="transmembrane region" description="Helical" evidence="1">
    <location>
        <begin position="422"/>
        <end position="443"/>
    </location>
</feature>
<dbReference type="Proteomes" id="UP000031843">
    <property type="component" value="Chromosome main"/>
</dbReference>
<dbReference type="EMBL" id="CP010536">
    <property type="protein sequence ID" value="AJG21335.1"/>
    <property type="molecule type" value="Genomic_DNA"/>
</dbReference>
<dbReference type="OrthoDB" id="5405606at2"/>
<dbReference type="KEGG" id="cbw:RR42_m3985"/>
<organism evidence="2 3">
    <name type="scientific">Cupriavidus basilensis</name>
    <dbReference type="NCBI Taxonomy" id="68895"/>
    <lineage>
        <taxon>Bacteria</taxon>
        <taxon>Pseudomonadati</taxon>
        <taxon>Pseudomonadota</taxon>
        <taxon>Betaproteobacteria</taxon>
        <taxon>Burkholderiales</taxon>
        <taxon>Burkholderiaceae</taxon>
        <taxon>Cupriavidus</taxon>
    </lineage>
</organism>
<name>A0A0C4YF03_9BURK</name>